<dbReference type="PANTHER" id="PTHR47338:SF20">
    <property type="entry name" value="ZN(II)2CYS6 TRANSCRIPTION FACTOR (EUROFUNG)"/>
    <property type="match status" value="1"/>
</dbReference>
<dbReference type="InterPro" id="IPR036864">
    <property type="entry name" value="Zn2-C6_fun-type_DNA-bd_sf"/>
</dbReference>
<keyword evidence="4" id="KW-0804">Transcription</keyword>
<keyword evidence="9" id="KW-1185">Reference proteome</keyword>
<gene>
    <name evidence="8" type="ORF">C9374_001093</name>
</gene>
<dbReference type="PROSITE" id="PS50048">
    <property type="entry name" value="ZN2_CY6_FUNGAL_2"/>
    <property type="match status" value="1"/>
</dbReference>
<dbReference type="SUPFAM" id="SSF57701">
    <property type="entry name" value="Zn2/Cys6 DNA-binding domain"/>
    <property type="match status" value="1"/>
</dbReference>
<organism evidence="8 9">
    <name type="scientific">Naegleria lovaniensis</name>
    <name type="common">Amoeba</name>
    <dbReference type="NCBI Taxonomy" id="51637"/>
    <lineage>
        <taxon>Eukaryota</taxon>
        <taxon>Discoba</taxon>
        <taxon>Heterolobosea</taxon>
        <taxon>Tetramitia</taxon>
        <taxon>Eutetramitia</taxon>
        <taxon>Vahlkampfiidae</taxon>
        <taxon>Naegleria</taxon>
    </lineage>
</organism>
<comment type="caution">
    <text evidence="8">The sequence shown here is derived from an EMBL/GenBank/DDBJ whole genome shotgun (WGS) entry which is preliminary data.</text>
</comment>
<evidence type="ECO:0000256" key="1">
    <source>
        <dbReference type="ARBA" id="ARBA00004123"/>
    </source>
</evidence>
<dbReference type="InterPro" id="IPR050815">
    <property type="entry name" value="TF_fung"/>
</dbReference>
<feature type="region of interest" description="Disordered" evidence="6">
    <location>
        <begin position="85"/>
        <end position="115"/>
    </location>
</feature>
<dbReference type="InterPro" id="IPR001138">
    <property type="entry name" value="Zn2Cys6_DnaBD"/>
</dbReference>
<dbReference type="GO" id="GO:0000981">
    <property type="term" value="F:DNA-binding transcription factor activity, RNA polymerase II-specific"/>
    <property type="evidence" value="ECO:0007669"/>
    <property type="project" value="InterPro"/>
</dbReference>
<dbReference type="GO" id="GO:0005634">
    <property type="term" value="C:nucleus"/>
    <property type="evidence" value="ECO:0007669"/>
    <property type="project" value="UniProtKB-SubCell"/>
</dbReference>
<keyword evidence="3" id="KW-0805">Transcription regulation</keyword>
<protein>
    <recommendedName>
        <fullName evidence="7">Zn(2)-C6 fungal-type domain-containing protein</fullName>
    </recommendedName>
</protein>
<evidence type="ECO:0000259" key="7">
    <source>
        <dbReference type="PROSITE" id="PS50048"/>
    </source>
</evidence>
<comment type="subcellular location">
    <subcellularLocation>
        <location evidence="1">Nucleus</location>
    </subcellularLocation>
</comment>
<dbReference type="GeneID" id="68093549"/>
<sequence length="715" mass="81856">MSTLESHPTVATQSILSPHSCMSCRQLHRKCSKTLPSCQYCIKRGYKCIYEPSSSGRRKAPNSNQSASAIDEIVFINDEYSQKITSSKQGNSTAKKGYHPYKPSRSTSNNQGNTNIDYLNQLLNPTTTNNYENHQHHHGNNASNCSATTNTAIVSPNEVFVQHQMNYRFSVAQALDIYYNIIALGYPVYDRNKLEKALDFQLNEQFWFQTQPYQVSCELEKEVAVLQTMQAVCLQQMGILREVSDQLFMNGKRIIGKYYDEVDSISVLVAMNFMADYMLGNGEKTKSRAMYMTVRAKLEPYIKECYRLCCNSFSPTNGHRSTMTLPNINSQYLSAFLLESQTKFHELYFIEELNPETFIFDEFEMASMFKLKRYKLNATTCRCLSNETYHQLMTIHEIFVAMTDLIMTAARKKNSLIFLFSSLVAKQVHLEILTNCEKKNVKAILRVSREVIELTKHELFNFLPCCATKAVIMACSLRVEYFSQLSSCDNMNDDLRALKLLSNKYRLIQQENSQLIKAIEALTYLQQQTNSEMVASNFLSLTSDISHSEMIQPSLLLQDAHSNVASLEQEKEEYPVYNTSISSENTPLDVKKILEKFRTNKESLSQLLTGMEMLELLFEGLVEEQRIKNSGPLSLELLSNVKNAKIEFVTKLSENAKRRQDVGGLIETEILRKQALAEYHLEKMKLENPDQNFDNIDASDVFSVMFRFAGLDLDE</sequence>
<evidence type="ECO:0000256" key="2">
    <source>
        <dbReference type="ARBA" id="ARBA00022723"/>
    </source>
</evidence>
<dbReference type="RefSeq" id="XP_044551491.1">
    <property type="nucleotide sequence ID" value="XM_044686527.1"/>
</dbReference>
<evidence type="ECO:0000256" key="6">
    <source>
        <dbReference type="SAM" id="MobiDB-lite"/>
    </source>
</evidence>
<dbReference type="SMART" id="SM00066">
    <property type="entry name" value="GAL4"/>
    <property type="match status" value="1"/>
</dbReference>
<accession>A0AA88GXJ9</accession>
<dbReference type="GO" id="GO:0008270">
    <property type="term" value="F:zinc ion binding"/>
    <property type="evidence" value="ECO:0007669"/>
    <property type="project" value="InterPro"/>
</dbReference>
<dbReference type="CDD" id="cd00067">
    <property type="entry name" value="GAL4"/>
    <property type="match status" value="1"/>
</dbReference>
<name>A0AA88GXJ9_NAELO</name>
<keyword evidence="5" id="KW-0539">Nucleus</keyword>
<evidence type="ECO:0000313" key="9">
    <source>
        <dbReference type="Proteomes" id="UP000816034"/>
    </source>
</evidence>
<evidence type="ECO:0000313" key="8">
    <source>
        <dbReference type="EMBL" id="KAG2387499.1"/>
    </source>
</evidence>
<dbReference type="EMBL" id="PYSW02000012">
    <property type="protein sequence ID" value="KAG2387499.1"/>
    <property type="molecule type" value="Genomic_DNA"/>
</dbReference>
<evidence type="ECO:0000256" key="3">
    <source>
        <dbReference type="ARBA" id="ARBA00023015"/>
    </source>
</evidence>
<evidence type="ECO:0000256" key="5">
    <source>
        <dbReference type="ARBA" id="ARBA00023242"/>
    </source>
</evidence>
<dbReference type="PANTHER" id="PTHR47338">
    <property type="entry name" value="ZN(II)2CYS6 TRANSCRIPTION FACTOR (EUROFUNG)-RELATED"/>
    <property type="match status" value="1"/>
</dbReference>
<evidence type="ECO:0000256" key="4">
    <source>
        <dbReference type="ARBA" id="ARBA00023163"/>
    </source>
</evidence>
<dbReference type="PROSITE" id="PS00463">
    <property type="entry name" value="ZN2_CY6_FUNGAL_1"/>
    <property type="match status" value="1"/>
</dbReference>
<proteinExistence type="predicted"/>
<dbReference type="Proteomes" id="UP000816034">
    <property type="component" value="Unassembled WGS sequence"/>
</dbReference>
<dbReference type="Pfam" id="PF00172">
    <property type="entry name" value="Zn_clus"/>
    <property type="match status" value="1"/>
</dbReference>
<keyword evidence="2" id="KW-0479">Metal-binding</keyword>
<feature type="compositionally biased region" description="Polar residues" evidence="6">
    <location>
        <begin position="104"/>
        <end position="115"/>
    </location>
</feature>
<dbReference type="Gene3D" id="4.10.240.10">
    <property type="entry name" value="Zn(2)-C6 fungal-type DNA-binding domain"/>
    <property type="match status" value="1"/>
</dbReference>
<reference evidence="8 9" key="1">
    <citation type="journal article" date="2018" name="BMC Genomics">
        <title>The genome of Naegleria lovaniensis, the basis for a comparative approach to unravel pathogenicity factors of the human pathogenic amoeba N. fowleri.</title>
        <authorList>
            <person name="Liechti N."/>
            <person name="Schurch N."/>
            <person name="Bruggmann R."/>
            <person name="Wittwer M."/>
        </authorList>
    </citation>
    <scope>NUCLEOTIDE SEQUENCE [LARGE SCALE GENOMIC DNA]</scope>
    <source>
        <strain evidence="8 9">ATCC 30569</strain>
    </source>
</reference>
<dbReference type="AlphaFoldDB" id="A0AA88GXJ9"/>
<feature type="compositionally biased region" description="Polar residues" evidence="6">
    <location>
        <begin position="85"/>
        <end position="94"/>
    </location>
</feature>
<feature type="domain" description="Zn(2)-C6 fungal-type" evidence="7">
    <location>
        <begin position="20"/>
        <end position="50"/>
    </location>
</feature>